<sequence length="548" mass="60843">MAYQQQQQQPMPGPSPSSGQGGYQYMNSPFGDTTFTKVFVGGLAWETQSETMRHYFEQFGEILEAVVITDKNTARSKGYGFVTFRDPESARRACADPAPIIDGRRANCNLASLGRPRPAIPFGRLRSPAPYLGGQPAARGAYVGNFAYQQPVTYGFQQGLMYSPYGWHSGISHVMLPCGHSSCLWVGIRLGYRNLILCSCPNQKDPLQISDLFPFQCVCVAKSIIHAYIDLNIVTLIGQSVVSVQKNSWLWYAAYSPEYPYPQGVYNPYGNQQYLHIYGMPGAVGTTMYPYNQMSQAVPGSHNYTALPGYAMPGHQIVQFGGPNVNAMTTTSVPTIPSPFPAEISSFISLELVDQLWLYSLFSKLLVAVLVTANLVLDWKVMVLYKVVVLLNRAVRMVLEHLFNNSHNTYYLHIHLNTCQAPLDCSRTKNSSTATSLAGFKSCLANYSLCILEVPFLVFIALWSYIVTLTREVNAGVAPNGGERMAHRITWCMLKTLCVVAKRVESGWNGISGLACGNNDIHVKRKFMVESTYDSFIVSQSPTFWVCR</sequence>
<feature type="domain" description="RRM" evidence="5">
    <location>
        <begin position="36"/>
        <end position="113"/>
    </location>
</feature>
<dbReference type="PROSITE" id="PS50102">
    <property type="entry name" value="RRM"/>
    <property type="match status" value="1"/>
</dbReference>
<dbReference type="PANTHER" id="PTHR11176">
    <property type="entry name" value="BOULE-RELATED"/>
    <property type="match status" value="1"/>
</dbReference>
<gene>
    <name evidence="6" type="ORF">SASPL_113310</name>
</gene>
<evidence type="ECO:0000256" key="4">
    <source>
        <dbReference type="SAM" id="Phobius"/>
    </source>
</evidence>
<organism evidence="6">
    <name type="scientific">Salvia splendens</name>
    <name type="common">Scarlet sage</name>
    <dbReference type="NCBI Taxonomy" id="180675"/>
    <lineage>
        <taxon>Eukaryota</taxon>
        <taxon>Viridiplantae</taxon>
        <taxon>Streptophyta</taxon>
        <taxon>Embryophyta</taxon>
        <taxon>Tracheophyta</taxon>
        <taxon>Spermatophyta</taxon>
        <taxon>Magnoliopsida</taxon>
        <taxon>eudicotyledons</taxon>
        <taxon>Gunneridae</taxon>
        <taxon>Pentapetalae</taxon>
        <taxon>asterids</taxon>
        <taxon>lamiids</taxon>
        <taxon>Lamiales</taxon>
        <taxon>Lamiaceae</taxon>
        <taxon>Nepetoideae</taxon>
        <taxon>Mentheae</taxon>
        <taxon>Salviinae</taxon>
        <taxon>Salvia</taxon>
        <taxon>Salvia subgen. Calosphace</taxon>
        <taxon>core Calosphace</taxon>
    </lineage>
</organism>
<feature type="compositionally biased region" description="Low complexity" evidence="3">
    <location>
        <begin position="1"/>
        <end position="10"/>
    </location>
</feature>
<feature type="transmembrane region" description="Helical" evidence="4">
    <location>
        <begin position="356"/>
        <end position="377"/>
    </location>
</feature>
<dbReference type="SUPFAM" id="SSF54928">
    <property type="entry name" value="RNA-binding domain, RBD"/>
    <property type="match status" value="1"/>
</dbReference>
<proteinExistence type="predicted"/>
<keyword evidence="1 2" id="KW-0694">RNA-binding</keyword>
<evidence type="ECO:0000259" key="5">
    <source>
        <dbReference type="PROSITE" id="PS50102"/>
    </source>
</evidence>
<evidence type="ECO:0000313" key="6">
    <source>
        <dbReference type="EMBL" id="KAG6422928.1"/>
    </source>
</evidence>
<dbReference type="GO" id="GO:0003723">
    <property type="term" value="F:RNA binding"/>
    <property type="evidence" value="ECO:0007669"/>
    <property type="project" value="UniProtKB-UniRule"/>
</dbReference>
<dbReference type="InterPro" id="IPR012677">
    <property type="entry name" value="Nucleotide-bd_a/b_plait_sf"/>
</dbReference>
<accession>A0A8X8Y3S7</accession>
<feature type="region of interest" description="Disordered" evidence="3">
    <location>
        <begin position="1"/>
        <end position="26"/>
    </location>
</feature>
<name>A0A8X8Y3S7_SALSN</name>
<dbReference type="SMART" id="SM00360">
    <property type="entry name" value="RRM"/>
    <property type="match status" value="1"/>
</dbReference>
<protein>
    <recommendedName>
        <fullName evidence="5">RRM domain-containing protein</fullName>
    </recommendedName>
</protein>
<dbReference type="FunFam" id="3.30.70.330:FF:000250">
    <property type="entry name" value="RNA-binding (RRM/RBD/RNP motifs) family protein"/>
    <property type="match status" value="1"/>
</dbReference>
<evidence type="ECO:0000256" key="2">
    <source>
        <dbReference type="PROSITE-ProRule" id="PRU00176"/>
    </source>
</evidence>
<dbReference type="PANTHER" id="PTHR11176:SF57">
    <property type="entry name" value="PROTEIN BOULE"/>
    <property type="match status" value="1"/>
</dbReference>
<evidence type="ECO:0000313" key="7">
    <source>
        <dbReference type="Proteomes" id="UP000298416"/>
    </source>
</evidence>
<reference evidence="6" key="2">
    <citation type="submission" date="2020-08" db="EMBL/GenBank/DDBJ databases">
        <title>Plant Genome Project.</title>
        <authorList>
            <person name="Zhang R.-G."/>
        </authorList>
    </citation>
    <scope>NUCLEOTIDE SEQUENCE</scope>
    <source>
        <strain evidence="6">Huo1</strain>
        <tissue evidence="6">Leaf</tissue>
    </source>
</reference>
<keyword evidence="4" id="KW-0812">Transmembrane</keyword>
<keyword evidence="4" id="KW-0472">Membrane</keyword>
<evidence type="ECO:0000256" key="1">
    <source>
        <dbReference type="ARBA" id="ARBA00022884"/>
    </source>
</evidence>
<keyword evidence="7" id="KW-1185">Reference proteome</keyword>
<comment type="caution">
    <text evidence="6">The sequence shown here is derived from an EMBL/GenBank/DDBJ whole genome shotgun (WGS) entry which is preliminary data.</text>
</comment>
<reference evidence="6" key="1">
    <citation type="submission" date="2018-01" db="EMBL/GenBank/DDBJ databases">
        <authorList>
            <person name="Mao J.F."/>
        </authorList>
    </citation>
    <scope>NUCLEOTIDE SEQUENCE</scope>
    <source>
        <strain evidence="6">Huo1</strain>
        <tissue evidence="6">Leaf</tissue>
    </source>
</reference>
<dbReference type="AlphaFoldDB" id="A0A8X8Y3S7"/>
<dbReference type="CDD" id="cd12384">
    <property type="entry name" value="RRM_RBM24_RBM38_like"/>
    <property type="match status" value="1"/>
</dbReference>
<dbReference type="Gene3D" id="3.30.70.330">
    <property type="match status" value="1"/>
</dbReference>
<keyword evidence="4" id="KW-1133">Transmembrane helix</keyword>
<evidence type="ECO:0000256" key="3">
    <source>
        <dbReference type="SAM" id="MobiDB-lite"/>
    </source>
</evidence>
<dbReference type="Proteomes" id="UP000298416">
    <property type="component" value="Unassembled WGS sequence"/>
</dbReference>
<feature type="transmembrane region" description="Helical" evidence="4">
    <location>
        <begin position="444"/>
        <end position="466"/>
    </location>
</feature>
<dbReference type="InterPro" id="IPR000504">
    <property type="entry name" value="RRM_dom"/>
</dbReference>
<dbReference type="EMBL" id="PNBA02000005">
    <property type="protein sequence ID" value="KAG6422928.1"/>
    <property type="molecule type" value="Genomic_DNA"/>
</dbReference>
<dbReference type="InterPro" id="IPR035979">
    <property type="entry name" value="RBD_domain_sf"/>
</dbReference>
<dbReference type="Pfam" id="PF00076">
    <property type="entry name" value="RRM_1"/>
    <property type="match status" value="1"/>
</dbReference>